<gene>
    <name evidence="7" type="ORF">B9G98_00310</name>
</gene>
<evidence type="ECO:0000313" key="8">
    <source>
        <dbReference type="Proteomes" id="UP000238350"/>
    </source>
</evidence>
<keyword evidence="4 5" id="KW-0689">Ribosomal protein</keyword>
<feature type="domain" description="SUI1" evidence="6">
    <location>
        <begin position="86"/>
        <end position="157"/>
    </location>
</feature>
<dbReference type="GO" id="GO:0002188">
    <property type="term" value="P:translation reinitiation"/>
    <property type="evidence" value="ECO:0007669"/>
    <property type="project" value="TreeGrafter"/>
</dbReference>
<keyword evidence="5" id="KW-0687">Ribonucleoprotein</keyword>
<dbReference type="InterPro" id="IPR050318">
    <property type="entry name" value="DENR/SUI1_TIF"/>
</dbReference>
<dbReference type="Pfam" id="PF01253">
    <property type="entry name" value="SUI1"/>
    <property type="match status" value="1"/>
</dbReference>
<keyword evidence="5" id="KW-0963">Cytoplasm</keyword>
<accession>A0A2T0FCJ9</accession>
<dbReference type="InterPro" id="IPR005873">
    <property type="entry name" value="DENR_eukaryotes"/>
</dbReference>
<evidence type="ECO:0000259" key="6">
    <source>
        <dbReference type="PROSITE" id="PS50296"/>
    </source>
</evidence>
<evidence type="ECO:0000256" key="3">
    <source>
        <dbReference type="ARBA" id="ARBA00020058"/>
    </source>
</evidence>
<dbReference type="InterPro" id="IPR048517">
    <property type="entry name" value="DENR_N"/>
</dbReference>
<dbReference type="GO" id="GO:0005737">
    <property type="term" value="C:cytoplasm"/>
    <property type="evidence" value="ECO:0007669"/>
    <property type="project" value="UniProtKB-SubCell"/>
</dbReference>
<dbReference type="InterPro" id="IPR046447">
    <property type="entry name" value="DENR_C"/>
</dbReference>
<comment type="domain">
    <text evidence="5">The SUI1 domain may be involved in RNA binding.</text>
</comment>
<comment type="subcellular location">
    <subcellularLocation>
        <location evidence="5">Cytoplasm</location>
    </subcellularLocation>
</comment>
<dbReference type="GO" id="GO:1990904">
    <property type="term" value="C:ribonucleoprotein complex"/>
    <property type="evidence" value="ECO:0007669"/>
    <property type="project" value="UniProtKB-KW"/>
</dbReference>
<dbReference type="Proteomes" id="UP000238350">
    <property type="component" value="Unassembled WGS sequence"/>
</dbReference>
<dbReference type="GO" id="GO:0001731">
    <property type="term" value="P:formation of translation preinitiation complex"/>
    <property type="evidence" value="ECO:0007669"/>
    <property type="project" value="TreeGrafter"/>
</dbReference>
<dbReference type="Gene3D" id="3.30.780.10">
    <property type="entry name" value="SUI1-like domain"/>
    <property type="match status" value="1"/>
</dbReference>
<dbReference type="CDD" id="cd11607">
    <property type="entry name" value="DENR_C"/>
    <property type="match status" value="1"/>
</dbReference>
<dbReference type="OrthoDB" id="277199at2759"/>
<sequence length="177" mass="20015">MIYCGVCTLPPEYCEFGGAHKRCKEWLEKNHADMFQKIYPVDGVAAGVSSLSVEKQEEIDRKVQKQVAREEAKAERELAKKLSSKILVKRIERNKRKHIIVVAGLEQIDVEMKKMAKTFASRFATGASVTKSPEGKDEIVIQGDVGEEVEEYLVAYLSKEGLSDIKVELVEDKKRKK</sequence>
<comment type="similarity">
    <text evidence="1 5">Belongs to the DENR family.</text>
</comment>
<dbReference type="STRING" id="45607.A0A2T0FCJ9"/>
<comment type="caution">
    <text evidence="7">The sequence shown here is derived from an EMBL/GenBank/DDBJ whole genome shotgun (WGS) entry which is preliminary data.</text>
</comment>
<dbReference type="PROSITE" id="PS50296">
    <property type="entry name" value="SUI1"/>
    <property type="match status" value="1"/>
</dbReference>
<evidence type="ECO:0000313" key="7">
    <source>
        <dbReference type="EMBL" id="PRT52690.1"/>
    </source>
</evidence>
<dbReference type="AlphaFoldDB" id="A0A2T0FCJ9"/>
<dbReference type="GeneID" id="36514059"/>
<dbReference type="EMBL" id="NDIQ01000001">
    <property type="protein sequence ID" value="PRT52690.1"/>
    <property type="molecule type" value="Genomic_DNA"/>
</dbReference>
<dbReference type="GO" id="GO:0003729">
    <property type="term" value="F:mRNA binding"/>
    <property type="evidence" value="ECO:0007669"/>
    <property type="project" value="TreeGrafter"/>
</dbReference>
<dbReference type="Pfam" id="PF21023">
    <property type="entry name" value="DENR_N"/>
    <property type="match status" value="1"/>
</dbReference>
<dbReference type="PANTHER" id="PTHR12789">
    <property type="entry name" value="DENSITY-REGULATED PROTEIN HOMOLOG"/>
    <property type="match status" value="1"/>
</dbReference>
<evidence type="ECO:0000256" key="2">
    <source>
        <dbReference type="ARBA" id="ARBA00011742"/>
    </source>
</evidence>
<dbReference type="InterPro" id="IPR036877">
    <property type="entry name" value="SUI1_dom_sf"/>
</dbReference>
<dbReference type="PANTHER" id="PTHR12789:SF0">
    <property type="entry name" value="DENSITY-REGULATED PROTEIN"/>
    <property type="match status" value="1"/>
</dbReference>
<dbReference type="SUPFAM" id="SSF55159">
    <property type="entry name" value="eIF1-like"/>
    <property type="match status" value="1"/>
</dbReference>
<name>A0A2T0FCJ9_9ASCO</name>
<dbReference type="NCBIfam" id="TIGR01159">
    <property type="entry name" value="DRP1"/>
    <property type="match status" value="1"/>
</dbReference>
<evidence type="ECO:0000256" key="4">
    <source>
        <dbReference type="ARBA" id="ARBA00022980"/>
    </source>
</evidence>
<evidence type="ECO:0000256" key="1">
    <source>
        <dbReference type="ARBA" id="ARBA00007514"/>
    </source>
</evidence>
<dbReference type="GO" id="GO:0005840">
    <property type="term" value="C:ribosome"/>
    <property type="evidence" value="ECO:0007669"/>
    <property type="project" value="UniProtKB-KW"/>
</dbReference>
<protein>
    <recommendedName>
        <fullName evidence="3 5">Translation machinery-associated protein 22</fullName>
    </recommendedName>
</protein>
<organism evidence="7 8">
    <name type="scientific">Wickerhamiella sorbophila</name>
    <dbReference type="NCBI Taxonomy" id="45607"/>
    <lineage>
        <taxon>Eukaryota</taxon>
        <taxon>Fungi</taxon>
        <taxon>Dikarya</taxon>
        <taxon>Ascomycota</taxon>
        <taxon>Saccharomycotina</taxon>
        <taxon>Dipodascomycetes</taxon>
        <taxon>Dipodascales</taxon>
        <taxon>Trichomonascaceae</taxon>
        <taxon>Wickerhamiella</taxon>
    </lineage>
</organism>
<dbReference type="GO" id="GO:0003743">
    <property type="term" value="F:translation initiation factor activity"/>
    <property type="evidence" value="ECO:0007669"/>
    <property type="project" value="InterPro"/>
</dbReference>
<dbReference type="RefSeq" id="XP_024662636.1">
    <property type="nucleotide sequence ID" value="XM_024806868.1"/>
</dbReference>
<keyword evidence="8" id="KW-1185">Reference proteome</keyword>
<proteinExistence type="inferred from homology"/>
<evidence type="ECO:0000256" key="5">
    <source>
        <dbReference type="RuleBase" id="RU361273"/>
    </source>
</evidence>
<dbReference type="InterPro" id="IPR001950">
    <property type="entry name" value="SUI1"/>
</dbReference>
<reference evidence="7 8" key="1">
    <citation type="submission" date="2017-04" db="EMBL/GenBank/DDBJ databases">
        <title>Genome sequencing of [Candida] sorbophila.</title>
        <authorList>
            <person name="Ahn J.O."/>
        </authorList>
    </citation>
    <scope>NUCLEOTIDE SEQUENCE [LARGE SCALE GENOMIC DNA]</scope>
    <source>
        <strain evidence="7 8">DS02</strain>
    </source>
</reference>
<comment type="subunit">
    <text evidence="2 5">Interacts with the 40S ribosomal subunit.</text>
</comment>